<evidence type="ECO:0000259" key="2">
    <source>
        <dbReference type="Pfam" id="PF13476"/>
    </source>
</evidence>
<gene>
    <name evidence="3" type="ORF">BK670_16535</name>
</gene>
<dbReference type="Gene3D" id="3.40.50.300">
    <property type="entry name" value="P-loop containing nucleotide triphosphate hydrolases"/>
    <property type="match status" value="2"/>
</dbReference>
<name>A0A423M8H9_PSEFL</name>
<dbReference type="InterPro" id="IPR038729">
    <property type="entry name" value="Rad50/SbcC_AAA"/>
</dbReference>
<dbReference type="InterPro" id="IPR027417">
    <property type="entry name" value="P-loop_NTPase"/>
</dbReference>
<dbReference type="Pfam" id="PF13476">
    <property type="entry name" value="AAA_23"/>
    <property type="match status" value="1"/>
</dbReference>
<dbReference type="NCBIfam" id="TIGR03185">
    <property type="entry name" value="DNA_S_dndD"/>
    <property type="match status" value="1"/>
</dbReference>
<sequence>MMIKNLTLENFRVFQGVHEIDLEPKDSAHGSKPIILIGGLNGAGKTSILTAIRLALYGRNAFEGLHQNQDYIEKLESFVHNGSKAPEQPGYAAVTLTFTYNKNGEQSIFKVDRTWNRGEKDRLTLFQDGAILNELNYDQCQGFLNELIPHGIADLFFFDGEKIASLAEDESGRVLQTAVRRLLGLDLISKLRNDLAIFLKRQAAAASSIEHQNKLMELEQDGLRHGLSAENFRYAADLEKISLEIILNDIRKQEALLATQGGAFASSKATEQTRVDELIKARASSEKSIRHELEGALPFALAPNALRVLLKQLETESDLKKRSIFTSEFNAFINTLNKNSELSALPSKSSLMATIDKEFKKYVGTSSNDQIILDISERELGILEKAINSEAVISYARFDKARSDLEQSERELEQASSNIERAPDDEQLMDAIQHIRDLDKKYQAVLTGYKALLEKARKALLDQLDCAKKLQKLHDKGRTEHSSNGATENANRTLALLDEYGVELTRARVQKLEKMFAEAYRRLARKDDLRITARINASTFDVELIDDGGSVINRRSLSAGEQQIYAIAILDALAKTSGRQLPVIIDTPLGRLDSRHRENLIENYFPSASHQVVLLSTDTEINERYYIDQLSKYTSHSYQISFDGATKSAQLNPGYFWSRDNGEVFYNATQ</sequence>
<dbReference type="EMBL" id="MOBX01000014">
    <property type="protein sequence ID" value="RON79121.1"/>
    <property type="molecule type" value="Genomic_DNA"/>
</dbReference>
<keyword evidence="1" id="KW-0175">Coiled coil</keyword>
<evidence type="ECO:0000313" key="3">
    <source>
        <dbReference type="EMBL" id="RON79121.1"/>
    </source>
</evidence>
<dbReference type="OrthoDB" id="9795626at2"/>
<dbReference type="SUPFAM" id="SSF52540">
    <property type="entry name" value="P-loop containing nucleoside triphosphate hydrolases"/>
    <property type="match status" value="1"/>
</dbReference>
<proteinExistence type="predicted"/>
<dbReference type="GO" id="GO:0016887">
    <property type="term" value="F:ATP hydrolysis activity"/>
    <property type="evidence" value="ECO:0007669"/>
    <property type="project" value="InterPro"/>
</dbReference>
<dbReference type="PANTHER" id="PTHR32114">
    <property type="entry name" value="ABC TRANSPORTER ABCH.3"/>
    <property type="match status" value="1"/>
</dbReference>
<dbReference type="AlphaFoldDB" id="A0A423M8H9"/>
<comment type="caution">
    <text evidence="3">The sequence shown here is derived from an EMBL/GenBank/DDBJ whole genome shotgun (WGS) entry which is preliminary data.</text>
</comment>
<protein>
    <submittedName>
        <fullName evidence="3">DNA sulfur modification protein DndD</fullName>
    </submittedName>
</protein>
<feature type="domain" description="Rad50/SbcC-type AAA" evidence="2">
    <location>
        <begin position="6"/>
        <end position="220"/>
    </location>
</feature>
<evidence type="ECO:0000256" key="1">
    <source>
        <dbReference type="SAM" id="Coils"/>
    </source>
</evidence>
<evidence type="ECO:0000313" key="4">
    <source>
        <dbReference type="Proteomes" id="UP000285378"/>
    </source>
</evidence>
<reference evidence="3 4" key="1">
    <citation type="submission" date="2016-10" db="EMBL/GenBank/DDBJ databases">
        <title>Comparative genome analysis of multiple Pseudomonas spp. focuses on biocontrol and plant growth promoting traits.</title>
        <authorList>
            <person name="Tao X.-Y."/>
            <person name="Taylor C.G."/>
        </authorList>
    </citation>
    <scope>NUCLEOTIDE SEQUENCE [LARGE SCALE GENOMIC DNA]</scope>
    <source>
        <strain evidence="3 4">28B5</strain>
    </source>
</reference>
<organism evidence="3 4">
    <name type="scientific">Pseudomonas fluorescens</name>
    <dbReference type="NCBI Taxonomy" id="294"/>
    <lineage>
        <taxon>Bacteria</taxon>
        <taxon>Pseudomonadati</taxon>
        <taxon>Pseudomonadota</taxon>
        <taxon>Gammaproteobacteria</taxon>
        <taxon>Pseudomonadales</taxon>
        <taxon>Pseudomonadaceae</taxon>
        <taxon>Pseudomonas</taxon>
    </lineage>
</organism>
<accession>A0A423M8H9</accession>
<dbReference type="GO" id="GO:0006302">
    <property type="term" value="P:double-strand break repair"/>
    <property type="evidence" value="ECO:0007669"/>
    <property type="project" value="InterPro"/>
</dbReference>
<dbReference type="PANTHER" id="PTHR32114:SF2">
    <property type="entry name" value="ABC TRANSPORTER ABCH.3"/>
    <property type="match status" value="1"/>
</dbReference>
<dbReference type="Proteomes" id="UP000285378">
    <property type="component" value="Unassembled WGS sequence"/>
</dbReference>
<feature type="coiled-coil region" evidence="1">
    <location>
        <begin position="398"/>
        <end position="425"/>
    </location>
</feature>
<dbReference type="InterPro" id="IPR017599">
    <property type="entry name" value="DNA_S_DndD"/>
</dbReference>
<dbReference type="RefSeq" id="WP_123451516.1">
    <property type="nucleotide sequence ID" value="NZ_MOBX01000014.1"/>
</dbReference>